<feature type="transmembrane region" description="Helical" evidence="6">
    <location>
        <begin position="67"/>
        <end position="95"/>
    </location>
</feature>
<evidence type="ECO:0000256" key="1">
    <source>
        <dbReference type="ARBA" id="ARBA00004141"/>
    </source>
</evidence>
<feature type="transmembrane region" description="Helical" evidence="6">
    <location>
        <begin position="107"/>
        <end position="128"/>
    </location>
</feature>
<dbReference type="Gene3D" id="1.20.1250.20">
    <property type="entry name" value="MFS general substrate transporter like domains"/>
    <property type="match status" value="1"/>
</dbReference>
<evidence type="ECO:0000256" key="5">
    <source>
        <dbReference type="SAM" id="MobiDB-lite"/>
    </source>
</evidence>
<evidence type="ECO:0000313" key="8">
    <source>
        <dbReference type="Proteomes" id="UP000616885"/>
    </source>
</evidence>
<feature type="transmembrane region" description="Helical" evidence="6">
    <location>
        <begin position="393"/>
        <end position="414"/>
    </location>
</feature>
<dbReference type="InterPro" id="IPR011701">
    <property type="entry name" value="MFS"/>
</dbReference>
<evidence type="ECO:0000256" key="6">
    <source>
        <dbReference type="SAM" id="Phobius"/>
    </source>
</evidence>
<dbReference type="Proteomes" id="UP000616885">
    <property type="component" value="Unassembled WGS sequence"/>
</dbReference>
<feature type="transmembrane region" description="Helical" evidence="6">
    <location>
        <begin position="193"/>
        <end position="216"/>
    </location>
</feature>
<evidence type="ECO:0000313" key="7">
    <source>
        <dbReference type="EMBL" id="KAF9753028.1"/>
    </source>
</evidence>
<comment type="caution">
    <text evidence="7">The sequence shown here is derived from an EMBL/GenBank/DDBJ whole genome shotgun (WGS) entry which is preliminary data.</text>
</comment>
<name>A0A8H7NC86_BIOOC</name>
<dbReference type="Pfam" id="PF07690">
    <property type="entry name" value="MFS_1"/>
    <property type="match status" value="1"/>
</dbReference>
<dbReference type="InterPro" id="IPR036259">
    <property type="entry name" value="MFS_trans_sf"/>
</dbReference>
<feature type="transmembrane region" description="Helical" evidence="6">
    <location>
        <begin position="349"/>
        <end position="372"/>
    </location>
</feature>
<evidence type="ECO:0000256" key="3">
    <source>
        <dbReference type="ARBA" id="ARBA00022989"/>
    </source>
</evidence>
<dbReference type="EMBL" id="JADCTT010000004">
    <property type="protein sequence ID" value="KAF9753028.1"/>
    <property type="molecule type" value="Genomic_DNA"/>
</dbReference>
<keyword evidence="4 6" id="KW-0472">Membrane</keyword>
<keyword evidence="3 6" id="KW-1133">Transmembrane helix</keyword>
<dbReference type="PANTHER" id="PTHR23502">
    <property type="entry name" value="MAJOR FACILITATOR SUPERFAMILY"/>
    <property type="match status" value="1"/>
</dbReference>
<sequence length="529" mass="58914">MGSRKSEDDPNVETIETTWEADADTRRQPQPSEGFIKLIQNNSVILIPRPSQDPKDPLNLPTWHKGVIIILVGLYSAISVLATSGLGAVFPYVVKDYPDQATRATDLLTYPTLFMGIGNLISMPLTLALGRRPIFLISLLMLAVTGLWCAFSTSLTSHIAGRNFLSMAAGQSEALAPFIVEEIHFLHERSTKIAWYIGVQAVGTAGMFVATTYIVPQFGLKWWYLIITFISLGLLVLSFFFVTETMYNRADDLLAESDPDQKPTTRESHRVRPEVYGPRTWKHDLKMFHYKANWSQVLIFYKQTAQGFCIPSILWLLLLNGACLGVYVYHASTFAVILMAEPYNFKSSWLGWVQLVQVLDCVLLIPIVGYGSDLLVKRLSAWRKGMFVPEDRFISLALPIVAVILACVIYGQAGAHPEKWHWMAIVAPYHIGLFAFMSANLVAITYSIDSFPKQGGALLMVICVGRGFISFGLSYSTVPLIDATGYDGAMNILAIICGVLGAITIPMYSLGPRFRRWALKTFWTVDKSL</sequence>
<dbReference type="GO" id="GO:0022857">
    <property type="term" value="F:transmembrane transporter activity"/>
    <property type="evidence" value="ECO:0007669"/>
    <property type="project" value="InterPro"/>
</dbReference>
<evidence type="ECO:0000256" key="2">
    <source>
        <dbReference type="ARBA" id="ARBA00022692"/>
    </source>
</evidence>
<feature type="transmembrane region" description="Helical" evidence="6">
    <location>
        <begin position="420"/>
        <end position="444"/>
    </location>
</feature>
<dbReference type="GO" id="GO:0005886">
    <property type="term" value="C:plasma membrane"/>
    <property type="evidence" value="ECO:0007669"/>
    <property type="project" value="TreeGrafter"/>
</dbReference>
<feature type="transmembrane region" description="Helical" evidence="6">
    <location>
        <begin position="134"/>
        <end position="155"/>
    </location>
</feature>
<reference evidence="7" key="1">
    <citation type="submission" date="2020-10" db="EMBL/GenBank/DDBJ databases">
        <title>High-Quality Genome Resource of Clonostachys rosea strain S41 by Oxford Nanopore Long-Read Sequencing.</title>
        <authorList>
            <person name="Wang H."/>
        </authorList>
    </citation>
    <scope>NUCLEOTIDE SEQUENCE</scope>
    <source>
        <strain evidence="7">S41</strain>
    </source>
</reference>
<feature type="transmembrane region" description="Helical" evidence="6">
    <location>
        <begin position="456"/>
        <end position="476"/>
    </location>
</feature>
<feature type="region of interest" description="Disordered" evidence="5">
    <location>
        <begin position="1"/>
        <end position="30"/>
    </location>
</feature>
<proteinExistence type="predicted"/>
<accession>A0A8H7NC86</accession>
<keyword evidence="2 6" id="KW-0812">Transmembrane</keyword>
<gene>
    <name evidence="7" type="ORF">IM811_011786</name>
</gene>
<feature type="transmembrane region" description="Helical" evidence="6">
    <location>
        <begin position="308"/>
        <end position="329"/>
    </location>
</feature>
<feature type="transmembrane region" description="Helical" evidence="6">
    <location>
        <begin position="222"/>
        <end position="242"/>
    </location>
</feature>
<protein>
    <recommendedName>
        <fullName evidence="9">Major facilitator superfamily (MFS) profile domain-containing protein</fullName>
    </recommendedName>
</protein>
<dbReference type="PANTHER" id="PTHR23502:SF164">
    <property type="entry name" value="MAJOR FACILITATOR SUPERFAMILY (MFS) PROFILE DOMAIN-CONTAINING PROTEIN"/>
    <property type="match status" value="1"/>
</dbReference>
<dbReference type="SUPFAM" id="SSF103473">
    <property type="entry name" value="MFS general substrate transporter"/>
    <property type="match status" value="1"/>
</dbReference>
<comment type="subcellular location">
    <subcellularLocation>
        <location evidence="1">Membrane</location>
        <topology evidence="1">Multi-pass membrane protein</topology>
    </subcellularLocation>
</comment>
<evidence type="ECO:0000256" key="4">
    <source>
        <dbReference type="ARBA" id="ARBA00023136"/>
    </source>
</evidence>
<organism evidence="7 8">
    <name type="scientific">Bionectria ochroleuca</name>
    <name type="common">Gliocladium roseum</name>
    <dbReference type="NCBI Taxonomy" id="29856"/>
    <lineage>
        <taxon>Eukaryota</taxon>
        <taxon>Fungi</taxon>
        <taxon>Dikarya</taxon>
        <taxon>Ascomycota</taxon>
        <taxon>Pezizomycotina</taxon>
        <taxon>Sordariomycetes</taxon>
        <taxon>Hypocreomycetidae</taxon>
        <taxon>Hypocreales</taxon>
        <taxon>Bionectriaceae</taxon>
        <taxon>Clonostachys</taxon>
    </lineage>
</organism>
<evidence type="ECO:0008006" key="9">
    <source>
        <dbReference type="Google" id="ProtNLM"/>
    </source>
</evidence>
<dbReference type="AlphaFoldDB" id="A0A8H7NC86"/>
<feature type="transmembrane region" description="Helical" evidence="6">
    <location>
        <begin position="488"/>
        <end position="510"/>
    </location>
</feature>